<feature type="region of interest" description="Disordered" evidence="1">
    <location>
        <begin position="276"/>
        <end position="378"/>
    </location>
</feature>
<dbReference type="Proteomes" id="UP000275078">
    <property type="component" value="Unassembled WGS sequence"/>
</dbReference>
<feature type="compositionally biased region" description="Polar residues" evidence="1">
    <location>
        <begin position="689"/>
        <end position="705"/>
    </location>
</feature>
<dbReference type="EMBL" id="ML119656">
    <property type="protein sequence ID" value="RPA84877.1"/>
    <property type="molecule type" value="Genomic_DNA"/>
</dbReference>
<protein>
    <submittedName>
        <fullName evidence="2">Uncharacterized protein</fullName>
    </submittedName>
</protein>
<proteinExistence type="predicted"/>
<dbReference type="AlphaFoldDB" id="A0A3N4IHH8"/>
<feature type="compositionally biased region" description="Polar residues" evidence="1">
    <location>
        <begin position="394"/>
        <end position="413"/>
    </location>
</feature>
<reference evidence="2 3" key="1">
    <citation type="journal article" date="2018" name="Nat. Ecol. Evol.">
        <title>Pezizomycetes genomes reveal the molecular basis of ectomycorrhizal truffle lifestyle.</title>
        <authorList>
            <person name="Murat C."/>
            <person name="Payen T."/>
            <person name="Noel B."/>
            <person name="Kuo A."/>
            <person name="Morin E."/>
            <person name="Chen J."/>
            <person name="Kohler A."/>
            <person name="Krizsan K."/>
            <person name="Balestrini R."/>
            <person name="Da Silva C."/>
            <person name="Montanini B."/>
            <person name="Hainaut M."/>
            <person name="Levati E."/>
            <person name="Barry K.W."/>
            <person name="Belfiori B."/>
            <person name="Cichocki N."/>
            <person name="Clum A."/>
            <person name="Dockter R.B."/>
            <person name="Fauchery L."/>
            <person name="Guy J."/>
            <person name="Iotti M."/>
            <person name="Le Tacon F."/>
            <person name="Lindquist E.A."/>
            <person name="Lipzen A."/>
            <person name="Malagnac F."/>
            <person name="Mello A."/>
            <person name="Molinier V."/>
            <person name="Miyauchi S."/>
            <person name="Poulain J."/>
            <person name="Riccioni C."/>
            <person name="Rubini A."/>
            <person name="Sitrit Y."/>
            <person name="Splivallo R."/>
            <person name="Traeger S."/>
            <person name="Wang M."/>
            <person name="Zifcakova L."/>
            <person name="Wipf D."/>
            <person name="Zambonelli A."/>
            <person name="Paolocci F."/>
            <person name="Nowrousian M."/>
            <person name="Ottonello S."/>
            <person name="Baldrian P."/>
            <person name="Spatafora J.W."/>
            <person name="Henrissat B."/>
            <person name="Nagy L.G."/>
            <person name="Aury J.M."/>
            <person name="Wincker P."/>
            <person name="Grigoriev I.V."/>
            <person name="Bonfante P."/>
            <person name="Martin F.M."/>
        </authorList>
    </citation>
    <scope>NUCLEOTIDE SEQUENCE [LARGE SCALE GENOMIC DNA]</scope>
    <source>
        <strain evidence="2 3">RN42</strain>
    </source>
</reference>
<feature type="compositionally biased region" description="Acidic residues" evidence="1">
    <location>
        <begin position="870"/>
        <end position="879"/>
    </location>
</feature>
<feature type="compositionally biased region" description="Basic and acidic residues" evidence="1">
    <location>
        <begin position="645"/>
        <end position="660"/>
    </location>
</feature>
<accession>A0A3N4IHH8</accession>
<evidence type="ECO:0000256" key="1">
    <source>
        <dbReference type="SAM" id="MobiDB-lite"/>
    </source>
</evidence>
<evidence type="ECO:0000313" key="3">
    <source>
        <dbReference type="Proteomes" id="UP000275078"/>
    </source>
</evidence>
<feature type="compositionally biased region" description="Polar residues" evidence="1">
    <location>
        <begin position="311"/>
        <end position="320"/>
    </location>
</feature>
<feature type="compositionally biased region" description="Polar residues" evidence="1">
    <location>
        <begin position="801"/>
        <end position="817"/>
    </location>
</feature>
<keyword evidence="3" id="KW-1185">Reference proteome</keyword>
<feature type="compositionally biased region" description="Polar residues" evidence="1">
    <location>
        <begin position="713"/>
        <end position="725"/>
    </location>
</feature>
<name>A0A3N4IHH8_ASCIM</name>
<feature type="region of interest" description="Disordered" evidence="1">
    <location>
        <begin position="394"/>
        <end position="419"/>
    </location>
</feature>
<sequence length="1225" mass="134863">MPCDREDHDNHLHNLTDWKRNDQSQLIRPCENICNFCYKKFNRACSSLRSHLLSGTGCKAKPRYRHPYAYHASHNPSSGRYRSDAPEEEKLKRGDVRIRWYCRTVMENGIDDDECSVYYRILSNRLHRLNLPSIEHLAVEAIEYTVNTPGLFLEREFPNFGFGPNNTALPLMDFAGYAAEMHVLKKQSNKAKKERRLAKIKVEDETEEPRANPIKLSSHIINFAASQTGFRHYTPPQVQQSQTSYFETLRKNAAQRAAELGDQGLADIWNDGIDEANMFDPPEDNDHSLANRKRPADNSELESSKRKKSSAPDQRQSSPLRRSASLAIRTPTPVTPRKRLQNSRKMPSPEIVMEIKDSQPSSPETADKRNDNPPLTTIDPRLLAETALTALNSLPQPQSDKSSQLRGFPSQSKGFRYKGSDGIKMMERRNESVYEFFYRLKNKGLVPLGHKMAPGVHSLHFRPGGNNTETGVKTLLDSESMDEVWKMSSFVIDVTHSLFHHEQCQFDPDDDTPCEIDHRLDPDVVDLPEFAPYLPSTIVAKKPPKQSAFAPQFKPNTPQFFDKNTPGPESKSPGIATQAAPETKSKPRDGPKTPTPEQPSEAGNSEADKQSSGQTLQGAPSNSHSLSATDTSSNFGSSNPGFTESKLRDESAVSDKDSKAENGNVGGETVKEQGRQSTPQTSEHREPQSGPNTSEPVAQNGTVSAPQIGLGTLQRTKSPLPSSPNVGPVEGSAGSVGTEVLENPKNGEQGVTEQASLVSERPKAPIPPLPKERGRNNGDDCMSGDPLAVPKIGDHKPLLTASKSPTSKHSEPATNPENVLDETDVQMSEETTPPSKTGNEINSSARSTPSKLAEPRKMSFSFDNSKNKEDDSEEEDDSVSLDGRTSTPENSEGHSGEANEQETDRHRLVTPFPTIDTLSIGDGSPAPENDLSTPEPVILFSEEESPPNGTGKRTRSSSPHSDSDCPASKRTKVGSASSSPLSTPPKSPTTHASVVSDGTNHLLEDKVKQHTPAVKNVGTLADIAGGAVNAFSCENLQTNTSVFKPAVAQSSNPKVAQARIVEGTKAAPARFVEEEERNDLDSPLWQNELPSPFLIVGSDPDGADNENIVRGCFKIPYEKSRPKKLLENCYGFVTGRDPNFGRKKQDYILHRLIHILTWECDDVSDLLKRSFESSYLEKLDPSGPDFQEGCAYWVRIDIPAPLRPKLLAEIRRQKALNDKVFGPSV</sequence>
<organism evidence="2 3">
    <name type="scientific">Ascobolus immersus RN42</name>
    <dbReference type="NCBI Taxonomy" id="1160509"/>
    <lineage>
        <taxon>Eukaryota</taxon>
        <taxon>Fungi</taxon>
        <taxon>Dikarya</taxon>
        <taxon>Ascomycota</taxon>
        <taxon>Pezizomycotina</taxon>
        <taxon>Pezizomycetes</taxon>
        <taxon>Pezizales</taxon>
        <taxon>Ascobolaceae</taxon>
        <taxon>Ascobolus</taxon>
    </lineage>
</organism>
<feature type="compositionally biased region" description="Polar residues" evidence="1">
    <location>
        <begin position="825"/>
        <end position="850"/>
    </location>
</feature>
<gene>
    <name evidence="2" type="ORF">BJ508DRAFT_323069</name>
</gene>
<feature type="compositionally biased region" description="Polar residues" evidence="1">
    <location>
        <begin position="610"/>
        <end position="642"/>
    </location>
</feature>
<feature type="region of interest" description="Disordered" evidence="1">
    <location>
        <begin position="542"/>
        <end position="996"/>
    </location>
</feature>
<feature type="compositionally biased region" description="Basic and acidic residues" evidence="1">
    <location>
        <begin position="891"/>
        <end position="907"/>
    </location>
</feature>
<feature type="compositionally biased region" description="Basic and acidic residues" evidence="1">
    <location>
        <begin position="284"/>
        <end position="297"/>
    </location>
</feature>
<evidence type="ECO:0000313" key="2">
    <source>
        <dbReference type="EMBL" id="RPA84877.1"/>
    </source>
</evidence>